<dbReference type="GO" id="GO:0003866">
    <property type="term" value="F:3-phosphoshikimate 1-carboxyvinyltransferase activity"/>
    <property type="evidence" value="ECO:0007669"/>
    <property type="project" value="UniProtKB-UniRule"/>
</dbReference>
<comment type="subunit">
    <text evidence="8">Monomer.</text>
</comment>
<evidence type="ECO:0000256" key="7">
    <source>
        <dbReference type="ARBA" id="ARBA00044633"/>
    </source>
</evidence>
<feature type="binding site" evidence="8">
    <location>
        <position position="98"/>
    </location>
    <ligand>
        <name>phosphoenolpyruvate</name>
        <dbReference type="ChEBI" id="CHEBI:58702"/>
    </ligand>
</feature>
<keyword evidence="6 8" id="KW-0057">Aromatic amino acid biosynthesis</keyword>
<comment type="subcellular location">
    <subcellularLocation>
        <location evidence="8">Cytoplasm</location>
    </subcellularLocation>
</comment>
<dbReference type="Pfam" id="PF00275">
    <property type="entry name" value="EPSP_synthase"/>
    <property type="match status" value="1"/>
</dbReference>
<comment type="caution">
    <text evidence="10">The sequence shown here is derived from an EMBL/GenBank/DDBJ whole genome shotgun (WGS) entry which is preliminary data.</text>
</comment>
<organism evidence="10 11">
    <name type="scientific">Clostridium senegalense</name>
    <dbReference type="NCBI Taxonomy" id="1465809"/>
    <lineage>
        <taxon>Bacteria</taxon>
        <taxon>Bacillati</taxon>
        <taxon>Bacillota</taxon>
        <taxon>Clostridia</taxon>
        <taxon>Eubacteriales</taxon>
        <taxon>Clostridiaceae</taxon>
        <taxon>Clostridium</taxon>
    </lineage>
</organism>
<keyword evidence="5 8" id="KW-0808">Transferase</keyword>
<evidence type="ECO:0000256" key="5">
    <source>
        <dbReference type="ARBA" id="ARBA00022679"/>
    </source>
</evidence>
<feature type="domain" description="Enolpyruvate transferase" evidence="9">
    <location>
        <begin position="15"/>
        <end position="423"/>
    </location>
</feature>
<dbReference type="CDD" id="cd01556">
    <property type="entry name" value="EPSP_synthase"/>
    <property type="match status" value="1"/>
</dbReference>
<feature type="binding site" evidence="8">
    <location>
        <position position="172"/>
    </location>
    <ligand>
        <name>phosphoenolpyruvate</name>
        <dbReference type="ChEBI" id="CHEBI:58702"/>
    </ligand>
</feature>
<sequence>MDICIYGSKKNWDISLTIPGDKSIGHRSLIIGCIPKGKYKIENFSFSKDCLTTLEIIKKLGVIVIEKIVDNNRVLYVDSPGYTNFNKDIGTVNCNNSGTTIRLISGLLCGANIKAILVGDDSLQNRPMKRIIEPLTLMNGHIESKNGKLPLLINKNDGLKGIEYNMTVPSAQVKSSILIAGFLASEKTIVTEFHKTRNHTEKLFKYLNANININNNKISIENSNIESKDIFVPGDPSSAAFLIGATILSEKSKMKLNNVLLNDGRLKYVDILKRMGANISINKTGFLNEELIGDIYVESSNLNGVTVKSDEIPNIIDEIPILSVLAAFAKGNTLFENVEELKYKECDRVEAIIENLQNMGIESTIDGKYNLKIKPIDNLIEKNIEIDSYNDHRIALAFLVAAIKNHGKTIIKNYECTDISFPKSLNYFKDVLKIEKM</sequence>
<comment type="caution">
    <text evidence="8">Lacks conserved residue(s) required for the propagation of feature annotation.</text>
</comment>
<dbReference type="InterPro" id="IPR036968">
    <property type="entry name" value="Enolpyruvate_Tfrase_sf"/>
</dbReference>
<feature type="binding site" evidence="8">
    <location>
        <position position="170"/>
    </location>
    <ligand>
        <name>3-phosphoshikimate</name>
        <dbReference type="ChEBI" id="CHEBI:145989"/>
    </ligand>
</feature>
<evidence type="ECO:0000313" key="11">
    <source>
        <dbReference type="Proteomes" id="UP000481872"/>
    </source>
</evidence>
<comment type="similarity">
    <text evidence="2 8">Belongs to the EPSP synthase family.</text>
</comment>
<dbReference type="InterPro" id="IPR001986">
    <property type="entry name" value="Enolpyruvate_Tfrase_dom"/>
</dbReference>
<feature type="binding site" evidence="8">
    <location>
        <position position="348"/>
    </location>
    <ligand>
        <name>phosphoenolpyruvate</name>
        <dbReference type="ChEBI" id="CHEBI:58702"/>
    </ligand>
</feature>
<evidence type="ECO:0000313" key="10">
    <source>
        <dbReference type="EMBL" id="NEU03549.1"/>
    </source>
</evidence>
<dbReference type="GO" id="GO:0005737">
    <property type="term" value="C:cytoplasm"/>
    <property type="evidence" value="ECO:0007669"/>
    <property type="project" value="UniProtKB-SubCell"/>
</dbReference>
<reference evidence="10 11" key="1">
    <citation type="submission" date="2020-02" db="EMBL/GenBank/DDBJ databases">
        <title>Genome assembly of a novel Clostridium senegalense strain.</title>
        <authorList>
            <person name="Gupta T.B."/>
            <person name="Jauregui R."/>
            <person name="Maclean P."/>
            <person name="Nawarathana A."/>
            <person name="Brightwell G."/>
        </authorList>
    </citation>
    <scope>NUCLEOTIDE SEQUENCE [LARGE SCALE GENOMIC DNA]</scope>
    <source>
        <strain evidence="10 11">AGRFS4</strain>
    </source>
</reference>
<dbReference type="PROSITE" id="PS00104">
    <property type="entry name" value="EPSP_SYNTHASE_1"/>
    <property type="match status" value="1"/>
</dbReference>
<evidence type="ECO:0000256" key="8">
    <source>
        <dbReference type="HAMAP-Rule" id="MF_00210"/>
    </source>
</evidence>
<name>A0A6M0GZ03_9CLOT</name>
<dbReference type="AlphaFoldDB" id="A0A6M0GZ03"/>
<evidence type="ECO:0000256" key="1">
    <source>
        <dbReference type="ARBA" id="ARBA00004811"/>
    </source>
</evidence>
<feature type="binding site" evidence="8">
    <location>
        <position position="393"/>
    </location>
    <ligand>
        <name>phosphoenolpyruvate</name>
        <dbReference type="ChEBI" id="CHEBI:58702"/>
    </ligand>
</feature>
<dbReference type="GO" id="GO:0009423">
    <property type="term" value="P:chorismate biosynthetic process"/>
    <property type="evidence" value="ECO:0007669"/>
    <property type="project" value="UniProtKB-UniRule"/>
</dbReference>
<dbReference type="GO" id="GO:0008652">
    <property type="term" value="P:amino acid biosynthetic process"/>
    <property type="evidence" value="ECO:0007669"/>
    <property type="project" value="UniProtKB-KW"/>
</dbReference>
<feature type="binding site" evidence="8">
    <location>
        <position position="172"/>
    </location>
    <ligand>
        <name>3-phosphoshikimate</name>
        <dbReference type="ChEBI" id="CHEBI:145989"/>
    </ligand>
</feature>
<comment type="function">
    <text evidence="8">Catalyzes the transfer of the enolpyruvyl moiety of phosphoenolpyruvate (PEP) to the 5-hydroxyl of shikimate-3-phosphate (S3P) to produce enolpyruvyl shikimate-3-phosphate and inorganic phosphate.</text>
</comment>
<evidence type="ECO:0000256" key="6">
    <source>
        <dbReference type="ARBA" id="ARBA00023141"/>
    </source>
</evidence>
<dbReference type="PANTHER" id="PTHR21090:SF5">
    <property type="entry name" value="PENTAFUNCTIONAL AROM POLYPEPTIDE"/>
    <property type="match status" value="1"/>
</dbReference>
<dbReference type="SUPFAM" id="SSF55205">
    <property type="entry name" value="EPT/RTPC-like"/>
    <property type="match status" value="1"/>
</dbReference>
<feature type="binding site" evidence="8">
    <location>
        <position position="317"/>
    </location>
    <ligand>
        <name>3-phosphoshikimate</name>
        <dbReference type="ChEBI" id="CHEBI:145989"/>
    </ligand>
</feature>
<dbReference type="InterPro" id="IPR013792">
    <property type="entry name" value="RNA3'P_cycl/enolpyr_Trfase_a/b"/>
</dbReference>
<keyword evidence="11" id="KW-1185">Reference proteome</keyword>
<feature type="binding site" evidence="8">
    <location>
        <position position="126"/>
    </location>
    <ligand>
        <name>phosphoenolpyruvate</name>
        <dbReference type="ChEBI" id="CHEBI:58702"/>
    </ligand>
</feature>
<evidence type="ECO:0000256" key="2">
    <source>
        <dbReference type="ARBA" id="ARBA00009948"/>
    </source>
</evidence>
<protein>
    <recommendedName>
        <fullName evidence="8">3-phosphoshikimate 1-carboxyvinyltransferase</fullName>
        <ecNumber evidence="8">2.5.1.19</ecNumber>
    </recommendedName>
    <alternativeName>
        <fullName evidence="8">5-enolpyruvylshikimate-3-phosphate synthase</fullName>
        <shortName evidence="8">EPSP synthase</shortName>
        <shortName evidence="8">EPSPS</shortName>
    </alternativeName>
</protein>
<gene>
    <name evidence="8 10" type="primary">aroA</name>
    <name evidence="10" type="ORF">G3M99_01505</name>
</gene>
<dbReference type="PANTHER" id="PTHR21090">
    <property type="entry name" value="AROM/DEHYDROQUINATE SYNTHASE"/>
    <property type="match status" value="1"/>
</dbReference>
<keyword evidence="3 8" id="KW-0963">Cytoplasm</keyword>
<comment type="pathway">
    <text evidence="1 8">Metabolic intermediate biosynthesis; chorismate biosynthesis; chorismate from D-erythrose 4-phosphate and phosphoenolpyruvate: step 6/7.</text>
</comment>
<dbReference type="GO" id="GO:0009073">
    <property type="term" value="P:aromatic amino acid family biosynthetic process"/>
    <property type="evidence" value="ECO:0007669"/>
    <property type="project" value="UniProtKB-KW"/>
</dbReference>
<dbReference type="EC" id="2.5.1.19" evidence="8"/>
<feature type="binding site" evidence="8">
    <location>
        <position position="22"/>
    </location>
    <ligand>
        <name>3-phosphoshikimate</name>
        <dbReference type="ChEBI" id="CHEBI:145989"/>
    </ligand>
</feature>
<comment type="catalytic activity">
    <reaction evidence="7">
        <text>3-phosphoshikimate + phosphoenolpyruvate = 5-O-(1-carboxyvinyl)-3-phosphoshikimate + phosphate</text>
        <dbReference type="Rhea" id="RHEA:21256"/>
        <dbReference type="ChEBI" id="CHEBI:43474"/>
        <dbReference type="ChEBI" id="CHEBI:57701"/>
        <dbReference type="ChEBI" id="CHEBI:58702"/>
        <dbReference type="ChEBI" id="CHEBI:145989"/>
        <dbReference type="EC" id="2.5.1.19"/>
    </reaction>
    <physiologicalReaction direction="left-to-right" evidence="7">
        <dbReference type="Rhea" id="RHEA:21257"/>
    </physiologicalReaction>
</comment>
<dbReference type="FunFam" id="3.65.10.10:FF:000005">
    <property type="entry name" value="3-phosphoshikimate 1-carboxyvinyltransferase"/>
    <property type="match status" value="1"/>
</dbReference>
<feature type="binding site" evidence="8">
    <location>
        <position position="27"/>
    </location>
    <ligand>
        <name>3-phosphoshikimate</name>
        <dbReference type="ChEBI" id="CHEBI:145989"/>
    </ligand>
</feature>
<proteinExistence type="inferred from homology"/>
<dbReference type="InterPro" id="IPR006264">
    <property type="entry name" value="EPSP_synthase"/>
</dbReference>
<dbReference type="Gene3D" id="3.65.10.10">
    <property type="entry name" value="Enolpyruvate transferase domain"/>
    <property type="match status" value="2"/>
</dbReference>
<dbReference type="EMBL" id="JAAGPU010000001">
    <property type="protein sequence ID" value="NEU03549.1"/>
    <property type="molecule type" value="Genomic_DNA"/>
</dbReference>
<feature type="binding site" evidence="8">
    <location>
        <position position="23"/>
    </location>
    <ligand>
        <name>3-phosphoshikimate</name>
        <dbReference type="ChEBI" id="CHEBI:145989"/>
    </ligand>
</feature>
<dbReference type="InterPro" id="IPR023193">
    <property type="entry name" value="EPSP_synthase_CS"/>
</dbReference>
<dbReference type="PIRSF" id="PIRSF000505">
    <property type="entry name" value="EPSPS"/>
    <property type="match status" value="1"/>
</dbReference>
<feature type="binding site" evidence="8">
    <location>
        <position position="22"/>
    </location>
    <ligand>
        <name>phosphoenolpyruvate</name>
        <dbReference type="ChEBI" id="CHEBI:58702"/>
    </ligand>
</feature>
<evidence type="ECO:0000256" key="4">
    <source>
        <dbReference type="ARBA" id="ARBA00022605"/>
    </source>
</evidence>
<keyword evidence="4 8" id="KW-0028">Amino-acid biosynthesis</keyword>
<feature type="binding site" evidence="8">
    <location>
        <position position="344"/>
    </location>
    <ligand>
        <name>3-phosphoshikimate</name>
        <dbReference type="ChEBI" id="CHEBI:145989"/>
    </ligand>
</feature>
<dbReference type="Proteomes" id="UP000481872">
    <property type="component" value="Unassembled WGS sequence"/>
</dbReference>
<feature type="active site" description="Proton acceptor" evidence="8">
    <location>
        <position position="317"/>
    </location>
</feature>
<dbReference type="NCBIfam" id="TIGR01356">
    <property type="entry name" value="aroA"/>
    <property type="match status" value="1"/>
</dbReference>
<dbReference type="RefSeq" id="WP_061994858.1">
    <property type="nucleotide sequence ID" value="NZ_JAAGPU010000001.1"/>
</dbReference>
<dbReference type="HAMAP" id="MF_00210">
    <property type="entry name" value="EPSP_synth"/>
    <property type="match status" value="1"/>
</dbReference>
<accession>A0A6M0GZ03</accession>
<evidence type="ECO:0000259" key="9">
    <source>
        <dbReference type="Pfam" id="PF00275"/>
    </source>
</evidence>
<evidence type="ECO:0000256" key="3">
    <source>
        <dbReference type="ARBA" id="ARBA00022490"/>
    </source>
</evidence>
<dbReference type="PROSITE" id="PS00885">
    <property type="entry name" value="EPSP_SYNTHASE_2"/>
    <property type="match status" value="1"/>
</dbReference>
<dbReference type="UniPathway" id="UPA00053">
    <property type="reaction ID" value="UER00089"/>
</dbReference>